<dbReference type="InterPro" id="IPR036058">
    <property type="entry name" value="Kazal_dom_sf"/>
</dbReference>
<dbReference type="GO" id="GO:0015347">
    <property type="term" value="F:sodium-independent organic anion transmembrane transporter activity"/>
    <property type="evidence" value="ECO:0007669"/>
    <property type="project" value="TreeGrafter"/>
</dbReference>
<dbReference type="SUPFAM" id="SSF100895">
    <property type="entry name" value="Kazal-type serine protease inhibitors"/>
    <property type="match status" value="1"/>
</dbReference>
<name>H3APF3_LATCH</name>
<feature type="transmembrane region" description="Helical" evidence="8">
    <location>
        <begin position="25"/>
        <end position="47"/>
    </location>
</feature>
<evidence type="ECO:0000313" key="11">
    <source>
        <dbReference type="Proteomes" id="UP000008672"/>
    </source>
</evidence>
<reference evidence="11" key="1">
    <citation type="submission" date="2011-08" db="EMBL/GenBank/DDBJ databases">
        <title>The draft genome of Latimeria chalumnae.</title>
        <authorList>
            <person name="Di Palma F."/>
            <person name="Alfoldi J."/>
            <person name="Johnson J."/>
            <person name="Berlin A."/>
            <person name="Gnerre S."/>
            <person name="Jaffe D."/>
            <person name="MacCallum I."/>
            <person name="Young S."/>
            <person name="Walker B.J."/>
            <person name="Lander E."/>
            <person name="Lindblad-Toh K."/>
        </authorList>
    </citation>
    <scope>NUCLEOTIDE SEQUENCE [LARGE SCALE GENOMIC DNA]</scope>
    <source>
        <strain evidence="11">Wild caught</strain>
    </source>
</reference>
<comment type="similarity">
    <text evidence="2">Belongs to the organo anion transporter (TC 2.A.60) family.</text>
</comment>
<evidence type="ECO:0000313" key="10">
    <source>
        <dbReference type="Ensembl" id="ENSLACP00000011524.1"/>
    </source>
</evidence>
<organism evidence="10 11">
    <name type="scientific">Latimeria chalumnae</name>
    <name type="common">Coelacanth</name>
    <dbReference type="NCBI Taxonomy" id="7897"/>
    <lineage>
        <taxon>Eukaryota</taxon>
        <taxon>Metazoa</taxon>
        <taxon>Chordata</taxon>
        <taxon>Craniata</taxon>
        <taxon>Vertebrata</taxon>
        <taxon>Euteleostomi</taxon>
        <taxon>Coelacanthiformes</taxon>
        <taxon>Coelacanthidae</taxon>
        <taxon>Latimeria</taxon>
    </lineage>
</organism>
<keyword evidence="6 8" id="KW-0472">Membrane</keyword>
<dbReference type="Ensembl" id="ENSLACT00000011612.1">
    <property type="protein sequence ID" value="ENSLACP00000011524.1"/>
    <property type="gene ID" value="ENSLACG00000010140.1"/>
</dbReference>
<keyword evidence="7" id="KW-1015">Disulfide bond</keyword>
<dbReference type="InParanoid" id="H3APF3"/>
<evidence type="ECO:0000256" key="1">
    <source>
        <dbReference type="ARBA" id="ARBA00004651"/>
    </source>
</evidence>
<comment type="subcellular location">
    <subcellularLocation>
        <location evidence="1">Cell membrane</location>
        <topology evidence="1">Multi-pass membrane protein</topology>
    </subcellularLocation>
</comment>
<evidence type="ECO:0000256" key="8">
    <source>
        <dbReference type="SAM" id="Phobius"/>
    </source>
</evidence>
<dbReference type="SUPFAM" id="SSF103473">
    <property type="entry name" value="MFS general substrate transporter"/>
    <property type="match status" value="1"/>
</dbReference>
<dbReference type="Gene3D" id="3.30.60.30">
    <property type="match status" value="1"/>
</dbReference>
<reference evidence="10" key="3">
    <citation type="submission" date="2025-09" db="UniProtKB">
        <authorList>
            <consortium name="Ensembl"/>
        </authorList>
    </citation>
    <scope>IDENTIFICATION</scope>
</reference>
<dbReference type="PANTHER" id="PTHR11388:SF14">
    <property type="entry name" value="SOLUTE CARRIER ORGANIC ANION TRANSPORTER FAMILY MEMBER 2A1"/>
    <property type="match status" value="1"/>
</dbReference>
<dbReference type="EMBL" id="AFYH01195413">
    <property type="status" value="NOT_ANNOTATED_CDS"/>
    <property type="molecule type" value="Genomic_DNA"/>
</dbReference>
<dbReference type="OMA" id="FECIYAG"/>
<feature type="transmembrane region" description="Helical" evidence="8">
    <location>
        <begin position="167"/>
        <end position="187"/>
    </location>
</feature>
<dbReference type="PANTHER" id="PTHR11388">
    <property type="entry name" value="ORGANIC ANION TRANSPORTER"/>
    <property type="match status" value="1"/>
</dbReference>
<evidence type="ECO:0000259" key="9">
    <source>
        <dbReference type="PROSITE" id="PS51465"/>
    </source>
</evidence>
<feature type="transmembrane region" description="Helical" evidence="8">
    <location>
        <begin position="129"/>
        <end position="155"/>
    </location>
</feature>
<dbReference type="GO" id="GO:0016323">
    <property type="term" value="C:basolateral plasma membrane"/>
    <property type="evidence" value="ECO:0007669"/>
    <property type="project" value="TreeGrafter"/>
</dbReference>
<dbReference type="STRING" id="7897.ENSLACP00000011524"/>
<dbReference type="GO" id="GO:0043252">
    <property type="term" value="P:sodium-independent organic anion transport"/>
    <property type="evidence" value="ECO:0007669"/>
    <property type="project" value="TreeGrafter"/>
</dbReference>
<dbReference type="Pfam" id="PF03137">
    <property type="entry name" value="OATP"/>
    <property type="match status" value="1"/>
</dbReference>
<dbReference type="InterPro" id="IPR004156">
    <property type="entry name" value="OATP"/>
</dbReference>
<proteinExistence type="inferred from homology"/>
<reference evidence="10" key="2">
    <citation type="submission" date="2025-08" db="UniProtKB">
        <authorList>
            <consortium name="Ensembl"/>
        </authorList>
    </citation>
    <scope>IDENTIFICATION</scope>
</reference>
<accession>H3APF3</accession>
<evidence type="ECO:0000256" key="3">
    <source>
        <dbReference type="ARBA" id="ARBA00022475"/>
    </source>
</evidence>
<dbReference type="eggNOG" id="KOG3626">
    <property type="taxonomic scope" value="Eukaryota"/>
</dbReference>
<feature type="domain" description="Kazal-like" evidence="9">
    <location>
        <begin position="208"/>
        <end position="256"/>
    </location>
</feature>
<dbReference type="EMBL" id="AFYH01195412">
    <property type="status" value="NOT_ANNOTATED_CDS"/>
    <property type="molecule type" value="Genomic_DNA"/>
</dbReference>
<keyword evidence="4 8" id="KW-0812">Transmembrane</keyword>
<evidence type="ECO:0000256" key="7">
    <source>
        <dbReference type="ARBA" id="ARBA00023157"/>
    </source>
</evidence>
<dbReference type="PROSITE" id="PS51465">
    <property type="entry name" value="KAZAL_2"/>
    <property type="match status" value="1"/>
</dbReference>
<evidence type="ECO:0000256" key="5">
    <source>
        <dbReference type="ARBA" id="ARBA00022989"/>
    </source>
</evidence>
<keyword evidence="11" id="KW-1185">Reference proteome</keyword>
<evidence type="ECO:0000256" key="4">
    <source>
        <dbReference type="ARBA" id="ARBA00022692"/>
    </source>
</evidence>
<dbReference type="Gene3D" id="1.20.1250.20">
    <property type="entry name" value="MFS general substrate transporter like domains"/>
    <property type="match status" value="1"/>
</dbReference>
<evidence type="ECO:0000256" key="2">
    <source>
        <dbReference type="ARBA" id="ARBA00009657"/>
    </source>
</evidence>
<protein>
    <recommendedName>
        <fullName evidence="9">Kazal-like domain-containing protein</fullName>
    </recommendedName>
</protein>
<keyword evidence="3" id="KW-1003">Cell membrane</keyword>
<dbReference type="InterPro" id="IPR036259">
    <property type="entry name" value="MFS_trans_sf"/>
</dbReference>
<sequence>VFFFFALVFPDEVELKPGDPRWIGAWWLGLLLSSACLLLTSIPYFFFPREIVREKVCRFSAESANPEEAQKEEVSMSVFIKKFPRIFGKLLMNPLFLLLVLAQCSFSSIIAGLSTFLSKFLEKQYGTSASYASLLIGAINLPTAAVGMLLGGIIMKRCKFALKIMPRFAVGVLFISILLLIPLFFMGCSTQKVAGVNVNYLSSSTSRLGLKARCHLKCSCSDRIFNPVCGADGVEYLSPCFAGCTSFDSSSSMQQK</sequence>
<dbReference type="InterPro" id="IPR002350">
    <property type="entry name" value="Kazal_dom"/>
</dbReference>
<dbReference type="Proteomes" id="UP000008672">
    <property type="component" value="Unassembled WGS sequence"/>
</dbReference>
<dbReference type="HOGENOM" id="CLU_1003041_0_0_1"/>
<dbReference type="GO" id="GO:0015132">
    <property type="term" value="F:prostaglandin transmembrane transporter activity"/>
    <property type="evidence" value="ECO:0007669"/>
    <property type="project" value="TreeGrafter"/>
</dbReference>
<dbReference type="EMBL" id="AFYH01195414">
    <property type="status" value="NOT_ANNOTATED_CDS"/>
    <property type="molecule type" value="Genomic_DNA"/>
</dbReference>
<dbReference type="AlphaFoldDB" id="H3APF3"/>
<evidence type="ECO:0000256" key="6">
    <source>
        <dbReference type="ARBA" id="ARBA00023136"/>
    </source>
</evidence>
<feature type="transmembrane region" description="Helical" evidence="8">
    <location>
        <begin position="95"/>
        <end position="117"/>
    </location>
</feature>
<keyword evidence="5 8" id="KW-1133">Transmembrane helix</keyword>
<gene>
    <name evidence="10" type="primary">LOC102351006</name>
</gene>
<dbReference type="GeneTree" id="ENSGT01150000286901"/>